<sequence length="209" mass="21376">MNRDTLAVLVGAVIAVLAQIVIAPNIAILSAMPNFIAAYVLAIAIVRPTSSTLVLAFVLGLAYDLLGNGPVGAMAFLLVLAAFAASRAFTVLNNETLFMPLTILVASMLAIELLYAVILVGLTGMSGMADALVRRAIPCALYDCAAALVFYPLALRFAVAESPLGGSAPAAGPIVGSTAARAASPIVKSTAAPTASPLLRPSAKSKRRR</sequence>
<evidence type="ECO:0000256" key="4">
    <source>
        <dbReference type="ARBA" id="ARBA00022692"/>
    </source>
</evidence>
<evidence type="ECO:0000313" key="10">
    <source>
        <dbReference type="EMBL" id="BDE96049.1"/>
    </source>
</evidence>
<feature type="transmembrane region" description="Helical" evidence="9">
    <location>
        <begin position="36"/>
        <end position="59"/>
    </location>
</feature>
<dbReference type="Pfam" id="PF04093">
    <property type="entry name" value="MreD"/>
    <property type="match status" value="1"/>
</dbReference>
<evidence type="ECO:0000256" key="9">
    <source>
        <dbReference type="SAM" id="Phobius"/>
    </source>
</evidence>
<dbReference type="EMBL" id="AP025564">
    <property type="protein sequence ID" value="BDE96049.1"/>
    <property type="molecule type" value="Genomic_DNA"/>
</dbReference>
<evidence type="ECO:0000256" key="5">
    <source>
        <dbReference type="ARBA" id="ARBA00022960"/>
    </source>
</evidence>
<evidence type="ECO:0000256" key="2">
    <source>
        <dbReference type="ARBA" id="ARBA00007776"/>
    </source>
</evidence>
<evidence type="ECO:0000256" key="6">
    <source>
        <dbReference type="ARBA" id="ARBA00022989"/>
    </source>
</evidence>
<dbReference type="RefSeq" id="WP_244412296.1">
    <property type="nucleotide sequence ID" value="NZ_AP025564.1"/>
</dbReference>
<dbReference type="Proteomes" id="UP001320544">
    <property type="component" value="Chromosome"/>
</dbReference>
<organism evidence="10 11">
    <name type="scientific">Raoultibacter timonensis</name>
    <dbReference type="NCBI Taxonomy" id="1907662"/>
    <lineage>
        <taxon>Bacteria</taxon>
        <taxon>Bacillati</taxon>
        <taxon>Actinomycetota</taxon>
        <taxon>Coriobacteriia</taxon>
        <taxon>Eggerthellales</taxon>
        <taxon>Eggerthellaceae</taxon>
        <taxon>Raoultibacter</taxon>
    </lineage>
</organism>
<accession>A0ABN6MDM0</accession>
<dbReference type="NCBIfam" id="TIGR03426">
    <property type="entry name" value="shape_MreD"/>
    <property type="match status" value="1"/>
</dbReference>
<protein>
    <recommendedName>
        <fullName evidence="12">Rod shape-determining protein MreD</fullName>
    </recommendedName>
</protein>
<keyword evidence="3" id="KW-1003">Cell membrane</keyword>
<keyword evidence="6 9" id="KW-1133">Transmembrane helix</keyword>
<evidence type="ECO:0000256" key="1">
    <source>
        <dbReference type="ARBA" id="ARBA00004651"/>
    </source>
</evidence>
<feature type="transmembrane region" description="Helical" evidence="9">
    <location>
        <begin position="6"/>
        <end position="29"/>
    </location>
</feature>
<gene>
    <name evidence="10" type="ORF">CE91St30_13820</name>
</gene>
<proteinExistence type="inferred from homology"/>
<evidence type="ECO:0008006" key="12">
    <source>
        <dbReference type="Google" id="ProtNLM"/>
    </source>
</evidence>
<evidence type="ECO:0000256" key="3">
    <source>
        <dbReference type="ARBA" id="ARBA00022475"/>
    </source>
</evidence>
<keyword evidence="11" id="KW-1185">Reference proteome</keyword>
<comment type="subcellular location">
    <subcellularLocation>
        <location evidence="1">Cell membrane</location>
        <topology evidence="1">Multi-pass membrane protein</topology>
    </subcellularLocation>
</comment>
<evidence type="ECO:0000313" key="11">
    <source>
        <dbReference type="Proteomes" id="UP001320544"/>
    </source>
</evidence>
<feature type="transmembrane region" description="Helical" evidence="9">
    <location>
        <begin position="97"/>
        <end position="120"/>
    </location>
</feature>
<dbReference type="InterPro" id="IPR007227">
    <property type="entry name" value="Cell_shape_determining_MreD"/>
</dbReference>
<keyword evidence="7 9" id="KW-0472">Membrane</keyword>
<name>A0ABN6MDM0_9ACTN</name>
<keyword evidence="4 9" id="KW-0812">Transmembrane</keyword>
<reference evidence="10 11" key="1">
    <citation type="submission" date="2022-01" db="EMBL/GenBank/DDBJ databases">
        <title>Novel bile acid biosynthetic pathways are enriched in the microbiome of centenarians.</title>
        <authorList>
            <person name="Sato Y."/>
            <person name="Atarashi K."/>
            <person name="Plichta R.D."/>
            <person name="Arai Y."/>
            <person name="Sasajima S."/>
            <person name="Kearney M.S."/>
            <person name="Suda W."/>
            <person name="Takeshita K."/>
            <person name="Sasaki T."/>
            <person name="Okamoto S."/>
            <person name="Skelly N.A."/>
            <person name="Okamura Y."/>
            <person name="Vlamakis H."/>
            <person name="Li Y."/>
            <person name="Tanoue T."/>
            <person name="Takei H."/>
            <person name="Nittono H."/>
            <person name="Narushima S."/>
            <person name="Irie J."/>
            <person name="Itoh H."/>
            <person name="Moriya K."/>
            <person name="Sugiura Y."/>
            <person name="Suematsu M."/>
            <person name="Moritoki N."/>
            <person name="Shibata S."/>
            <person name="Littman R.D."/>
            <person name="Fischbach A.M."/>
            <person name="Uwamino Y."/>
            <person name="Inoue T."/>
            <person name="Honda A."/>
            <person name="Hattori M."/>
            <person name="Murai T."/>
            <person name="Xavier J.R."/>
            <person name="Hirose N."/>
            <person name="Honda K."/>
        </authorList>
    </citation>
    <scope>NUCLEOTIDE SEQUENCE [LARGE SCALE GENOMIC DNA]</scope>
    <source>
        <strain evidence="10 11">CE91-St30</strain>
    </source>
</reference>
<feature type="region of interest" description="Disordered" evidence="8">
    <location>
        <begin position="188"/>
        <end position="209"/>
    </location>
</feature>
<comment type="similarity">
    <text evidence="2">Belongs to the MreD family.</text>
</comment>
<keyword evidence="5" id="KW-0133">Cell shape</keyword>
<feature type="transmembrane region" description="Helical" evidence="9">
    <location>
        <begin position="65"/>
        <end position="85"/>
    </location>
</feature>
<evidence type="ECO:0000256" key="7">
    <source>
        <dbReference type="ARBA" id="ARBA00023136"/>
    </source>
</evidence>
<evidence type="ECO:0000256" key="8">
    <source>
        <dbReference type="SAM" id="MobiDB-lite"/>
    </source>
</evidence>